<keyword evidence="2" id="KW-0611">Plant defense</keyword>
<evidence type="ECO:0000256" key="2">
    <source>
        <dbReference type="ARBA" id="ARBA00022821"/>
    </source>
</evidence>
<sequence>MIKIKGREFKSKENTEVGSNGDSGGEGLLSKGKRLDQTLYIRHELEKEAIDIRNTVQVLRRLAAVADEDISLAWGKKDDLKKLNGRIGRKVCCFFSSSDPLVLLFSLVHQIKKIREELDEVAKDRLNFHPKEHHDEMHILQGRREITDSFVRPLEVIGRDSDHKHVDEKRERRRSDLCYSDSWDWGSRKERTCQLPNDTIELEDIGKLHFNELCRRSFFQYLQTAQKTFNVSSIEALKYLRYLSLSGNKKIKKLPDSICKLQNLQTLLLDRRSELEELPRDMSNLMTALPRWLQGAAQTLQLLHIKGCPELVALPEWLPNLTSLQTLGIVGCPKLSSLPEGLQQITCLTHLGIKDCKTLEERCKREVGEEWPKIAHVPNFYTSLEDDD</sequence>
<evidence type="ECO:0000256" key="1">
    <source>
        <dbReference type="ARBA" id="ARBA00022737"/>
    </source>
</evidence>
<dbReference type="AlphaFoldDB" id="A0AA88JEP3"/>
<dbReference type="PANTHER" id="PTHR36766:SF61">
    <property type="entry name" value="NB-ARC DOMAIN DISEASE RESISTANCE PROTEIN"/>
    <property type="match status" value="1"/>
</dbReference>
<dbReference type="PANTHER" id="PTHR36766">
    <property type="entry name" value="PLANT BROAD-SPECTRUM MILDEW RESISTANCE PROTEIN RPW8"/>
    <property type="match status" value="1"/>
</dbReference>
<dbReference type="EMBL" id="BTGU01001009">
    <property type="protein sequence ID" value="GMN70042.1"/>
    <property type="molecule type" value="Genomic_DNA"/>
</dbReference>
<gene>
    <name evidence="4" type="ORF">TIFTF001_039086</name>
</gene>
<keyword evidence="1" id="KW-0677">Repeat</keyword>
<accession>A0AA88JEP3</accession>
<evidence type="ECO:0000313" key="4">
    <source>
        <dbReference type="EMBL" id="GMN70042.1"/>
    </source>
</evidence>
<protein>
    <recommendedName>
        <fullName evidence="3">Disease resistance R13L4/SHOC-2-like LRR domain-containing protein</fullName>
    </recommendedName>
</protein>
<organism evidence="4 5">
    <name type="scientific">Ficus carica</name>
    <name type="common">Common fig</name>
    <dbReference type="NCBI Taxonomy" id="3494"/>
    <lineage>
        <taxon>Eukaryota</taxon>
        <taxon>Viridiplantae</taxon>
        <taxon>Streptophyta</taxon>
        <taxon>Embryophyta</taxon>
        <taxon>Tracheophyta</taxon>
        <taxon>Spermatophyta</taxon>
        <taxon>Magnoliopsida</taxon>
        <taxon>eudicotyledons</taxon>
        <taxon>Gunneridae</taxon>
        <taxon>Pentapetalae</taxon>
        <taxon>rosids</taxon>
        <taxon>fabids</taxon>
        <taxon>Rosales</taxon>
        <taxon>Moraceae</taxon>
        <taxon>Ficeae</taxon>
        <taxon>Ficus</taxon>
    </lineage>
</organism>
<dbReference type="Pfam" id="PF23598">
    <property type="entry name" value="LRR_14"/>
    <property type="match status" value="1"/>
</dbReference>
<dbReference type="SUPFAM" id="SSF52047">
    <property type="entry name" value="RNI-like"/>
    <property type="match status" value="1"/>
</dbReference>
<comment type="caution">
    <text evidence="4">The sequence shown here is derived from an EMBL/GenBank/DDBJ whole genome shotgun (WGS) entry which is preliminary data.</text>
</comment>
<dbReference type="Proteomes" id="UP001187192">
    <property type="component" value="Unassembled WGS sequence"/>
</dbReference>
<evidence type="ECO:0000259" key="3">
    <source>
        <dbReference type="Pfam" id="PF23598"/>
    </source>
</evidence>
<dbReference type="InterPro" id="IPR055414">
    <property type="entry name" value="LRR_R13L4/SHOC2-like"/>
</dbReference>
<keyword evidence="5" id="KW-1185">Reference proteome</keyword>
<dbReference type="Gene3D" id="3.80.10.10">
    <property type="entry name" value="Ribonuclease Inhibitor"/>
    <property type="match status" value="1"/>
</dbReference>
<name>A0AA88JEP3_FICCA</name>
<dbReference type="GO" id="GO:0006952">
    <property type="term" value="P:defense response"/>
    <property type="evidence" value="ECO:0007669"/>
    <property type="project" value="UniProtKB-KW"/>
</dbReference>
<proteinExistence type="predicted"/>
<evidence type="ECO:0000313" key="5">
    <source>
        <dbReference type="Proteomes" id="UP001187192"/>
    </source>
</evidence>
<reference evidence="4" key="1">
    <citation type="submission" date="2023-07" db="EMBL/GenBank/DDBJ databases">
        <title>draft genome sequence of fig (Ficus carica).</title>
        <authorList>
            <person name="Takahashi T."/>
            <person name="Nishimura K."/>
        </authorList>
    </citation>
    <scope>NUCLEOTIDE SEQUENCE</scope>
</reference>
<dbReference type="InterPro" id="IPR032675">
    <property type="entry name" value="LRR_dom_sf"/>
</dbReference>
<feature type="domain" description="Disease resistance R13L4/SHOC-2-like LRR" evidence="3">
    <location>
        <begin position="225"/>
        <end position="365"/>
    </location>
</feature>